<keyword evidence="4" id="KW-1185">Reference proteome</keyword>
<dbReference type="OrthoDB" id="2094269at2759"/>
<dbReference type="PANTHER" id="PTHR48070:SF7">
    <property type="entry name" value="SERINE HYDROLASE FSH DOMAIN-CONTAINING PROTEIN-RELATED"/>
    <property type="match status" value="1"/>
</dbReference>
<feature type="domain" description="Serine hydrolase" evidence="2">
    <location>
        <begin position="19"/>
        <end position="202"/>
    </location>
</feature>
<dbReference type="GO" id="GO:0005737">
    <property type="term" value="C:cytoplasm"/>
    <property type="evidence" value="ECO:0007669"/>
    <property type="project" value="TreeGrafter"/>
</dbReference>
<dbReference type="InterPro" id="IPR005645">
    <property type="entry name" value="FSH-like_dom"/>
</dbReference>
<dbReference type="InterPro" id="IPR029058">
    <property type="entry name" value="AB_hydrolase_fold"/>
</dbReference>
<dbReference type="SUPFAM" id="SSF53474">
    <property type="entry name" value="alpha/beta-Hydrolases"/>
    <property type="match status" value="1"/>
</dbReference>
<dbReference type="AlphaFoldDB" id="A0A6A6HPU2"/>
<evidence type="ECO:0000256" key="1">
    <source>
        <dbReference type="ARBA" id="ARBA00022801"/>
    </source>
</evidence>
<evidence type="ECO:0000313" key="4">
    <source>
        <dbReference type="Proteomes" id="UP000800092"/>
    </source>
</evidence>
<dbReference type="GO" id="GO:0005634">
    <property type="term" value="C:nucleus"/>
    <property type="evidence" value="ECO:0007669"/>
    <property type="project" value="TreeGrafter"/>
</dbReference>
<reference evidence="3" key="1">
    <citation type="journal article" date="2020" name="Stud. Mycol.">
        <title>101 Dothideomycetes genomes: a test case for predicting lifestyles and emergence of pathogens.</title>
        <authorList>
            <person name="Haridas S."/>
            <person name="Albert R."/>
            <person name="Binder M."/>
            <person name="Bloem J."/>
            <person name="Labutti K."/>
            <person name="Salamov A."/>
            <person name="Andreopoulos B."/>
            <person name="Baker S."/>
            <person name="Barry K."/>
            <person name="Bills G."/>
            <person name="Bluhm B."/>
            <person name="Cannon C."/>
            <person name="Castanera R."/>
            <person name="Culley D."/>
            <person name="Daum C."/>
            <person name="Ezra D."/>
            <person name="Gonzalez J."/>
            <person name="Henrissat B."/>
            <person name="Kuo A."/>
            <person name="Liang C."/>
            <person name="Lipzen A."/>
            <person name="Lutzoni F."/>
            <person name="Magnuson J."/>
            <person name="Mondo S."/>
            <person name="Nolan M."/>
            <person name="Ohm R."/>
            <person name="Pangilinan J."/>
            <person name="Park H.-J."/>
            <person name="Ramirez L."/>
            <person name="Alfaro M."/>
            <person name="Sun H."/>
            <person name="Tritt A."/>
            <person name="Yoshinaga Y."/>
            <person name="Zwiers L.-H."/>
            <person name="Turgeon B."/>
            <person name="Goodwin S."/>
            <person name="Spatafora J."/>
            <person name="Crous P."/>
            <person name="Grigoriev I."/>
        </authorList>
    </citation>
    <scope>NUCLEOTIDE SEQUENCE</scope>
    <source>
        <strain evidence="3">Tuck. ex Michener</strain>
    </source>
</reference>
<sequence>MFSFVLPVPLRIEISSAGAALRYALNDGHEYDFVEAPHPCTPSEGIFNDSTDEVSKWIVEPAIAAALQQTVDDLDTYIAAEGPFDAVMGFSQGAKMAATYIIHKARQDPHRQRMQPTFKCAVFFSGSPPLDLVALQQGSARTMDSEIDGEVIHIPTVHFWGVTESEDPTCGPTLNHLCNAKLRHTVIHAGGHEVPGPKDKTSFVAGVEAIRQAIGQALLQR</sequence>
<dbReference type="Pfam" id="PF03959">
    <property type="entry name" value="FSH1"/>
    <property type="match status" value="1"/>
</dbReference>
<dbReference type="InterPro" id="IPR050593">
    <property type="entry name" value="LovG"/>
</dbReference>
<name>A0A6A6HPU2_VIRVR</name>
<dbReference type="Proteomes" id="UP000800092">
    <property type="component" value="Unassembled WGS sequence"/>
</dbReference>
<gene>
    <name evidence="3" type="ORF">EV356DRAFT_556690</name>
</gene>
<dbReference type="Gene3D" id="3.40.50.1820">
    <property type="entry name" value="alpha/beta hydrolase"/>
    <property type="match status" value="1"/>
</dbReference>
<proteinExistence type="predicted"/>
<dbReference type="GO" id="GO:0019748">
    <property type="term" value="P:secondary metabolic process"/>
    <property type="evidence" value="ECO:0007669"/>
    <property type="project" value="TreeGrafter"/>
</dbReference>
<dbReference type="EMBL" id="ML991771">
    <property type="protein sequence ID" value="KAF2240017.1"/>
    <property type="molecule type" value="Genomic_DNA"/>
</dbReference>
<organism evidence="3 4">
    <name type="scientific">Viridothelium virens</name>
    <name type="common">Speckled blister lichen</name>
    <name type="synonym">Trypethelium virens</name>
    <dbReference type="NCBI Taxonomy" id="1048519"/>
    <lineage>
        <taxon>Eukaryota</taxon>
        <taxon>Fungi</taxon>
        <taxon>Dikarya</taxon>
        <taxon>Ascomycota</taxon>
        <taxon>Pezizomycotina</taxon>
        <taxon>Dothideomycetes</taxon>
        <taxon>Dothideomycetes incertae sedis</taxon>
        <taxon>Trypetheliales</taxon>
        <taxon>Trypetheliaceae</taxon>
        <taxon>Viridothelium</taxon>
    </lineage>
</organism>
<evidence type="ECO:0000259" key="2">
    <source>
        <dbReference type="Pfam" id="PF03959"/>
    </source>
</evidence>
<evidence type="ECO:0000313" key="3">
    <source>
        <dbReference type="EMBL" id="KAF2240017.1"/>
    </source>
</evidence>
<protein>
    <recommendedName>
        <fullName evidence="2">Serine hydrolase domain-containing protein</fullName>
    </recommendedName>
</protein>
<dbReference type="GO" id="GO:0016787">
    <property type="term" value="F:hydrolase activity"/>
    <property type="evidence" value="ECO:0007669"/>
    <property type="project" value="UniProtKB-KW"/>
</dbReference>
<accession>A0A6A6HPU2</accession>
<dbReference type="PANTHER" id="PTHR48070">
    <property type="entry name" value="ESTERASE OVCA2"/>
    <property type="match status" value="1"/>
</dbReference>
<keyword evidence="1" id="KW-0378">Hydrolase</keyword>